<dbReference type="PROSITE" id="PS50853">
    <property type="entry name" value="FN3"/>
    <property type="match status" value="1"/>
</dbReference>
<feature type="signal peptide" evidence="1">
    <location>
        <begin position="1"/>
        <end position="29"/>
    </location>
</feature>
<accession>A0AAF3FFH6</accession>
<feature type="domain" description="Fibronectin type-III" evidence="2">
    <location>
        <begin position="136"/>
        <end position="227"/>
    </location>
</feature>
<protein>
    <recommendedName>
        <fullName evidence="2">Fibronectin type-III domain-containing protein</fullName>
    </recommendedName>
</protein>
<sequence>MLIRTIFKAFPWSLLVLISPISCSRQACCLRNGVSEECAQNLCDPHRPPGDVARYSLFDGRHNCSSHLTEISQCLTDGRDNLQCCEQNAKDPEERSCFGLCSGEISLFEPFRDLMSCLALNLPPIYDCILKGYKTIPSPPIKLKIESGMLRWDRPKNNSHLVTLYKIYISDNSRSRTVELIRETTSANTRFNLTNLRLGSHYSVYVIAESLSGRSQASEQLNMGGLL</sequence>
<organism evidence="3 4">
    <name type="scientific">Mesorhabditis belari</name>
    <dbReference type="NCBI Taxonomy" id="2138241"/>
    <lineage>
        <taxon>Eukaryota</taxon>
        <taxon>Metazoa</taxon>
        <taxon>Ecdysozoa</taxon>
        <taxon>Nematoda</taxon>
        <taxon>Chromadorea</taxon>
        <taxon>Rhabditida</taxon>
        <taxon>Rhabditina</taxon>
        <taxon>Rhabditomorpha</taxon>
        <taxon>Rhabditoidea</taxon>
        <taxon>Rhabditidae</taxon>
        <taxon>Mesorhabditinae</taxon>
        <taxon>Mesorhabditis</taxon>
    </lineage>
</organism>
<name>A0AAF3FFH6_9BILA</name>
<reference evidence="4" key="1">
    <citation type="submission" date="2024-02" db="UniProtKB">
        <authorList>
            <consortium name="WormBaseParasite"/>
        </authorList>
    </citation>
    <scope>IDENTIFICATION</scope>
</reference>
<evidence type="ECO:0000313" key="3">
    <source>
        <dbReference type="Proteomes" id="UP000887575"/>
    </source>
</evidence>
<evidence type="ECO:0000313" key="4">
    <source>
        <dbReference type="WBParaSite" id="MBELARI_LOCUS5653"/>
    </source>
</evidence>
<dbReference type="Pfam" id="PF00041">
    <property type="entry name" value="fn3"/>
    <property type="match status" value="1"/>
</dbReference>
<dbReference type="InterPro" id="IPR013783">
    <property type="entry name" value="Ig-like_fold"/>
</dbReference>
<dbReference type="CDD" id="cd00063">
    <property type="entry name" value="FN3"/>
    <property type="match status" value="1"/>
</dbReference>
<feature type="chain" id="PRO_5042162838" description="Fibronectin type-III domain-containing protein" evidence="1">
    <location>
        <begin position="30"/>
        <end position="227"/>
    </location>
</feature>
<keyword evidence="3" id="KW-1185">Reference proteome</keyword>
<proteinExistence type="predicted"/>
<dbReference type="Proteomes" id="UP000887575">
    <property type="component" value="Unassembled WGS sequence"/>
</dbReference>
<keyword evidence="1" id="KW-0732">Signal</keyword>
<dbReference type="SMART" id="SM00060">
    <property type="entry name" value="FN3"/>
    <property type="match status" value="1"/>
</dbReference>
<evidence type="ECO:0000256" key="1">
    <source>
        <dbReference type="SAM" id="SignalP"/>
    </source>
</evidence>
<dbReference type="InterPro" id="IPR003961">
    <property type="entry name" value="FN3_dom"/>
</dbReference>
<dbReference type="InterPro" id="IPR002602">
    <property type="entry name" value="DB"/>
</dbReference>
<dbReference type="InterPro" id="IPR036116">
    <property type="entry name" value="FN3_sf"/>
</dbReference>
<dbReference type="AlphaFoldDB" id="A0AAF3FFH6"/>
<evidence type="ECO:0000259" key="2">
    <source>
        <dbReference type="PROSITE" id="PS50853"/>
    </source>
</evidence>
<dbReference type="Pfam" id="PF01682">
    <property type="entry name" value="DB"/>
    <property type="match status" value="1"/>
</dbReference>
<dbReference type="WBParaSite" id="MBELARI_LOCUS5653">
    <property type="protein sequence ID" value="MBELARI_LOCUS5653"/>
    <property type="gene ID" value="MBELARI_LOCUS5653"/>
</dbReference>
<dbReference type="Gene3D" id="2.60.40.10">
    <property type="entry name" value="Immunoglobulins"/>
    <property type="match status" value="1"/>
</dbReference>
<dbReference type="SUPFAM" id="SSF49265">
    <property type="entry name" value="Fibronectin type III"/>
    <property type="match status" value="1"/>
</dbReference>